<reference evidence="2 3" key="1">
    <citation type="journal article" date="2014" name="Genome Biol. Evol.">
        <title>The genome of the myxosporean Thelohanellus kitauei shows adaptations to nutrient acquisition within its fish host.</title>
        <authorList>
            <person name="Yang Y."/>
            <person name="Xiong J."/>
            <person name="Zhou Z."/>
            <person name="Huo F."/>
            <person name="Miao W."/>
            <person name="Ran C."/>
            <person name="Liu Y."/>
            <person name="Zhang J."/>
            <person name="Feng J."/>
            <person name="Wang M."/>
            <person name="Wang M."/>
            <person name="Wang L."/>
            <person name="Yao B."/>
        </authorList>
    </citation>
    <scope>NUCLEOTIDE SEQUENCE [LARGE SCALE GENOMIC DNA]</scope>
    <source>
        <strain evidence="2">Wuqing</strain>
    </source>
</reference>
<proteinExistence type="predicted"/>
<comment type="caution">
    <text evidence="2">The sequence shown here is derived from an EMBL/GenBank/DDBJ whole genome shotgun (WGS) entry which is preliminary data.</text>
</comment>
<feature type="compositionally biased region" description="Polar residues" evidence="1">
    <location>
        <begin position="93"/>
        <end position="103"/>
    </location>
</feature>
<gene>
    <name evidence="2" type="ORF">RF11_16146</name>
</gene>
<accession>A0A0C2IYM0</accession>
<dbReference type="AlphaFoldDB" id="A0A0C2IYM0"/>
<dbReference type="EMBL" id="JWZT01002012">
    <property type="protein sequence ID" value="KII70614.1"/>
    <property type="molecule type" value="Genomic_DNA"/>
</dbReference>
<keyword evidence="3" id="KW-1185">Reference proteome</keyword>
<name>A0A0C2IYM0_THEKT</name>
<evidence type="ECO:0000313" key="3">
    <source>
        <dbReference type="Proteomes" id="UP000031668"/>
    </source>
</evidence>
<sequence length="125" mass="14383">MSSVWTQTAKSGAYYGVFIPQSNSFLIKSSKSKISETIIQTKNERSLIYMILGYSNYEINVTENKLDMHGIYDELCKPNEIYCIKDKLNESVNHIDNSNQNSGDYEPMDNNHECPDNDEVDREID</sequence>
<dbReference type="Proteomes" id="UP000031668">
    <property type="component" value="Unassembled WGS sequence"/>
</dbReference>
<feature type="region of interest" description="Disordered" evidence="1">
    <location>
        <begin position="93"/>
        <end position="125"/>
    </location>
</feature>
<evidence type="ECO:0000313" key="2">
    <source>
        <dbReference type="EMBL" id="KII70614.1"/>
    </source>
</evidence>
<organism evidence="2 3">
    <name type="scientific">Thelohanellus kitauei</name>
    <name type="common">Myxosporean</name>
    <dbReference type="NCBI Taxonomy" id="669202"/>
    <lineage>
        <taxon>Eukaryota</taxon>
        <taxon>Metazoa</taxon>
        <taxon>Cnidaria</taxon>
        <taxon>Myxozoa</taxon>
        <taxon>Myxosporea</taxon>
        <taxon>Bivalvulida</taxon>
        <taxon>Platysporina</taxon>
        <taxon>Myxobolidae</taxon>
        <taxon>Thelohanellus</taxon>
    </lineage>
</organism>
<feature type="compositionally biased region" description="Acidic residues" evidence="1">
    <location>
        <begin position="116"/>
        <end position="125"/>
    </location>
</feature>
<evidence type="ECO:0000256" key="1">
    <source>
        <dbReference type="SAM" id="MobiDB-lite"/>
    </source>
</evidence>
<protein>
    <submittedName>
        <fullName evidence="2">Uncharacterized protein</fullName>
    </submittedName>
</protein>